<evidence type="ECO:0000313" key="3">
    <source>
        <dbReference type="Proteomes" id="UP001155040"/>
    </source>
</evidence>
<reference evidence="2" key="1">
    <citation type="submission" date="2022-08" db="EMBL/GenBank/DDBJ databases">
        <title>Genomic Encyclopedia of Type Strains, Phase V (KMG-V): Genome sequencing to study the core and pangenomes of soil and plant-associated prokaryotes.</title>
        <authorList>
            <person name="Whitman W."/>
        </authorList>
    </citation>
    <scope>NUCLEOTIDE SEQUENCE</scope>
    <source>
        <strain evidence="2">SP3012</strain>
    </source>
</reference>
<feature type="compositionally biased region" description="Acidic residues" evidence="1">
    <location>
        <begin position="94"/>
        <end position="123"/>
    </location>
</feature>
<evidence type="ECO:0000313" key="2">
    <source>
        <dbReference type="EMBL" id="MCS4037384.1"/>
    </source>
</evidence>
<feature type="region of interest" description="Disordered" evidence="1">
    <location>
        <begin position="88"/>
        <end position="137"/>
    </location>
</feature>
<accession>A0A9X2V0F2</accession>
<sequence>MGDDIRRDADDHETVFRTVSGLDGKSMIHEHDIQKVTPTKVYVHQKPRSGNVMGFYKTRQGGTYVLDRRKLEESGRYRTEYGATQTSFYLERSDVEEEVETPGPEADDEGADEAGVDEAGADEDERRPSEPELRPVPIEALEGTVVDYFEQIASDLNKNYDGALTNRLLLETSLRQSLLDFHMHGKDSPLMQQLDSISMARDAAPADPDLQAIPVDQMHADLVTYLNKAAAALDARYEKGFPKRRLIEVSLRQVFADLRMYQQEAVMIRWLDALLLE</sequence>
<evidence type="ECO:0000256" key="1">
    <source>
        <dbReference type="SAM" id="MobiDB-lite"/>
    </source>
</evidence>
<gene>
    <name evidence="2" type="ORF">GGQ01_002465</name>
</gene>
<protein>
    <submittedName>
        <fullName evidence="2">Uncharacterized protein</fullName>
    </submittedName>
</protein>
<feature type="compositionally biased region" description="Basic and acidic residues" evidence="1">
    <location>
        <begin position="124"/>
        <end position="133"/>
    </location>
</feature>
<dbReference type="RefSeq" id="WP_251923166.1">
    <property type="nucleotide sequence ID" value="NZ_CALTSG010000023.1"/>
</dbReference>
<comment type="caution">
    <text evidence="2">The sequence shown here is derived from an EMBL/GenBank/DDBJ whole genome shotgun (WGS) entry which is preliminary data.</text>
</comment>
<organism evidence="2 3">
    <name type="scientific">Salinibacter ruber</name>
    <dbReference type="NCBI Taxonomy" id="146919"/>
    <lineage>
        <taxon>Bacteria</taxon>
        <taxon>Pseudomonadati</taxon>
        <taxon>Rhodothermota</taxon>
        <taxon>Rhodothermia</taxon>
        <taxon>Rhodothermales</taxon>
        <taxon>Salinibacteraceae</taxon>
        <taxon>Salinibacter</taxon>
    </lineage>
</organism>
<dbReference type="Proteomes" id="UP001155040">
    <property type="component" value="Unassembled WGS sequence"/>
</dbReference>
<name>A0A9X2V0F2_9BACT</name>
<dbReference type="EMBL" id="JANUBF010000018">
    <property type="protein sequence ID" value="MCS4037384.1"/>
    <property type="molecule type" value="Genomic_DNA"/>
</dbReference>
<dbReference type="AlphaFoldDB" id="A0A9X2V0F2"/>
<proteinExistence type="predicted"/>